<keyword evidence="5" id="KW-0269">Exonuclease</keyword>
<dbReference type="GO" id="GO:0004527">
    <property type="term" value="F:exonuclease activity"/>
    <property type="evidence" value="ECO:0007669"/>
    <property type="project" value="UniProtKB-KW"/>
</dbReference>
<proteinExistence type="inferred from homology"/>
<dbReference type="InterPro" id="IPR042206">
    <property type="entry name" value="CRISPR-assoc_Cas1_C"/>
</dbReference>
<evidence type="ECO:0000259" key="15">
    <source>
        <dbReference type="Pfam" id="PF01930"/>
    </source>
</evidence>
<dbReference type="InterPro" id="IPR042211">
    <property type="entry name" value="CRISPR-assoc_Cas1_N"/>
</dbReference>
<dbReference type="HAMAP" id="MF_01470">
    <property type="entry name" value="Cas1"/>
    <property type="match status" value="1"/>
</dbReference>
<evidence type="ECO:0000256" key="4">
    <source>
        <dbReference type="ARBA" id="ARBA00022801"/>
    </source>
</evidence>
<dbReference type="EC" id="3.1.-.-" evidence="14"/>
<comment type="catalytic activity">
    <reaction evidence="12">
        <text>exonucleolytic cleavage in the 5'- to 3'-direction to yield nucleoside 3'-phosphates.</text>
        <dbReference type="EC" id="3.1.12.1"/>
    </reaction>
</comment>
<dbReference type="GO" id="GO:0051607">
    <property type="term" value="P:defense response to virus"/>
    <property type="evidence" value="ECO:0007669"/>
    <property type="project" value="UniProtKB-UniRule"/>
</dbReference>
<evidence type="ECO:0000256" key="8">
    <source>
        <dbReference type="ARBA" id="ARBA00023014"/>
    </source>
</evidence>
<keyword evidence="3 14" id="KW-0255">Endonuclease</keyword>
<comment type="similarity">
    <text evidence="14">Belongs to the CRISPR-associated endonuclease Cas1 family.</text>
</comment>
<dbReference type="KEGG" id="aji:C0Z10_01435"/>
<keyword evidence="2 14" id="KW-0479">Metal-binding</keyword>
<evidence type="ECO:0000256" key="10">
    <source>
        <dbReference type="ARBA" id="ARBA00023125"/>
    </source>
</evidence>
<protein>
    <recommendedName>
        <fullName evidence="14">CRISPR-associated endonuclease Cas1</fullName>
        <ecNumber evidence="14">3.1.-.-</ecNumber>
    </recommendedName>
</protein>
<organism evidence="16 17">
    <name type="scientific">Acidipropionibacterium jensenii</name>
    <dbReference type="NCBI Taxonomy" id="1749"/>
    <lineage>
        <taxon>Bacteria</taxon>
        <taxon>Bacillati</taxon>
        <taxon>Actinomycetota</taxon>
        <taxon>Actinomycetes</taxon>
        <taxon>Propionibacteriales</taxon>
        <taxon>Propionibacteriaceae</taxon>
        <taxon>Acidipropionibacterium</taxon>
    </lineage>
</organism>
<keyword evidence="4 14" id="KW-0378">Hydrolase</keyword>
<dbReference type="GO" id="GO:0043571">
    <property type="term" value="P:maintenance of CRISPR repeat elements"/>
    <property type="evidence" value="ECO:0007669"/>
    <property type="project" value="UniProtKB-UniRule"/>
</dbReference>
<feature type="binding site" evidence="14">
    <location>
        <position position="441"/>
    </location>
    <ligand>
        <name>Mn(2+)</name>
        <dbReference type="ChEBI" id="CHEBI:29035"/>
    </ligand>
</feature>
<evidence type="ECO:0000256" key="12">
    <source>
        <dbReference type="ARBA" id="ARBA00033996"/>
    </source>
</evidence>
<dbReference type="NCBIfam" id="TIGR00287">
    <property type="entry name" value="cas1"/>
    <property type="match status" value="1"/>
</dbReference>
<dbReference type="InterPro" id="IPR050646">
    <property type="entry name" value="Cas1"/>
</dbReference>
<evidence type="ECO:0000256" key="3">
    <source>
        <dbReference type="ARBA" id="ARBA00022759"/>
    </source>
</evidence>
<evidence type="ECO:0000256" key="1">
    <source>
        <dbReference type="ARBA" id="ARBA00022722"/>
    </source>
</evidence>
<sequence>MDTQEIIPISLISHTVFCQRRAWLEAQGEEVDSFAISAGTMAHKRVDDASESRPGTERAMLIHSDKLGLTGRCDVVQCDDEGCLDVIEYKSTPVRRRAEITEPQRIQVIAQAMCLEEMGYKVSETGVYFTNHHKQIPVDLDDASRSECRAWVDRTRQLIQADRAPEPLLDDPRCVGCSHATVCLPDENRFAEGQPARSISVSDPDGSILHITVPGARAALRQGRVKVSRSGEELASLPLEKVCGIVVHGNGDLSSALIREMLWRRLTVVWCSSRGRVVGWASSADSPNGQARVHQHVMSELGCLPVAQQMIRAKIGNQATLIRRNGNQVDQVADMRDLARAATSTVSLPELFALEGRAAQIYFSAFPSMFKSDEGQEFLAMWPGRHGRGATDPLNAALNFTYSLLLSDCIRALVACGLDPHAGFLHSSSRNKPALALDLMEEFRAPIADSVVVTCINTGVLKSVMFSHTLGDSRLTAQGRTALVSAYERRVTTEISHPTFGYTVSWRRSIEVQARILLGVVDGTRDEYKGMTIR</sequence>
<gene>
    <name evidence="14" type="primary">cas1</name>
    <name evidence="16" type="ORF">C0Z10_01435</name>
</gene>
<reference evidence="17" key="1">
    <citation type="submission" date="2017-12" db="EMBL/GenBank/DDBJ databases">
        <title>Whole genome sequencing of Acidipropionibacterium jensenii strains JS279 and JS280.</title>
        <authorList>
            <person name="Deptula P."/>
            <person name="Laine P."/>
            <person name="Smolander O.-P."/>
            <person name="Paulin L."/>
            <person name="Auvinen P."/>
            <person name="Varmanen P."/>
        </authorList>
    </citation>
    <scope>NUCLEOTIDE SEQUENCE [LARGE SCALE GENOMIC DNA]</scope>
    <source>
        <strain evidence="17">JS280</strain>
    </source>
</reference>
<dbReference type="PANTHER" id="PTHR34353:SF2">
    <property type="entry name" value="CRISPR-ASSOCIATED ENDONUCLEASE CAS1 1"/>
    <property type="match status" value="1"/>
</dbReference>
<dbReference type="InterPro" id="IPR002729">
    <property type="entry name" value="CRISPR-assoc_Cas1"/>
</dbReference>
<name>A0A3Q9UIY2_9ACTN</name>
<dbReference type="EMBL" id="CP025570">
    <property type="protein sequence ID" value="AZZ38627.1"/>
    <property type="molecule type" value="Genomic_DNA"/>
</dbReference>
<evidence type="ECO:0000256" key="5">
    <source>
        <dbReference type="ARBA" id="ARBA00022839"/>
    </source>
</evidence>
<evidence type="ECO:0000313" key="17">
    <source>
        <dbReference type="Proteomes" id="UP000285875"/>
    </source>
</evidence>
<dbReference type="GO" id="GO:0003677">
    <property type="term" value="F:DNA binding"/>
    <property type="evidence" value="ECO:0007669"/>
    <property type="project" value="UniProtKB-KW"/>
</dbReference>
<evidence type="ECO:0000256" key="14">
    <source>
        <dbReference type="HAMAP-Rule" id="MF_01470"/>
    </source>
</evidence>
<dbReference type="Gene3D" id="1.20.120.920">
    <property type="entry name" value="CRISPR-associated endonuclease Cas1, C-terminal domain"/>
    <property type="match status" value="1"/>
</dbReference>
<evidence type="ECO:0000256" key="6">
    <source>
        <dbReference type="ARBA" id="ARBA00022842"/>
    </source>
</evidence>
<dbReference type="PANTHER" id="PTHR34353">
    <property type="entry name" value="CRISPR-ASSOCIATED ENDONUCLEASE CAS1 1"/>
    <property type="match status" value="1"/>
</dbReference>
<dbReference type="Gene3D" id="3.100.10.20">
    <property type="entry name" value="CRISPR-associated endonuclease Cas1, N-terminal domain"/>
    <property type="match status" value="1"/>
</dbReference>
<dbReference type="NCBIfam" id="TIGR00372">
    <property type="entry name" value="cas4"/>
    <property type="match status" value="1"/>
</dbReference>
<evidence type="ECO:0000256" key="7">
    <source>
        <dbReference type="ARBA" id="ARBA00023004"/>
    </source>
</evidence>
<dbReference type="RefSeq" id="WP_097798225.1">
    <property type="nucleotide sequence ID" value="NZ_CP025570.1"/>
</dbReference>
<evidence type="ECO:0000256" key="9">
    <source>
        <dbReference type="ARBA" id="ARBA00023118"/>
    </source>
</evidence>
<dbReference type="InterPro" id="IPR011604">
    <property type="entry name" value="PDDEXK-like_dom_sf"/>
</dbReference>
<keyword evidence="11 14" id="KW-0464">Manganese</keyword>
<dbReference type="CDD" id="cd09634">
    <property type="entry name" value="Cas1_I-II-III"/>
    <property type="match status" value="1"/>
</dbReference>
<dbReference type="Pfam" id="PF01930">
    <property type="entry name" value="Cas_Cas4"/>
    <property type="match status" value="1"/>
</dbReference>
<keyword evidence="7" id="KW-0408">Iron</keyword>
<evidence type="ECO:0000256" key="11">
    <source>
        <dbReference type="ARBA" id="ARBA00023211"/>
    </source>
</evidence>
<feature type="domain" description="DUF83" evidence="15">
    <location>
        <begin position="10"/>
        <end position="184"/>
    </location>
</feature>
<comment type="function">
    <text evidence="14">CRISPR (clustered regularly interspaced short palindromic repeat), is an adaptive immune system that provides protection against mobile genetic elements (viruses, transposable elements and conjugative plasmids). CRISPR clusters contain spacers, sequences complementary to antecedent mobile elements, and target invading nucleic acids. CRISPR clusters are transcribed and processed into CRISPR RNA (crRNA). Acts as a dsDNA endonuclease. Involved in the integration of spacer DNA into the CRISPR cassette.</text>
</comment>
<keyword evidence="8" id="KW-0411">Iron-sulfur</keyword>
<evidence type="ECO:0000256" key="2">
    <source>
        <dbReference type="ARBA" id="ARBA00022723"/>
    </source>
</evidence>
<dbReference type="Gene3D" id="3.90.320.10">
    <property type="match status" value="1"/>
</dbReference>
<accession>A0A3Q9UIY2</accession>
<evidence type="ECO:0000313" key="16">
    <source>
        <dbReference type="EMBL" id="AZZ38627.1"/>
    </source>
</evidence>
<comment type="cofactor">
    <cofactor evidence="14">
        <name>Mg(2+)</name>
        <dbReference type="ChEBI" id="CHEBI:18420"/>
    </cofactor>
    <cofactor evidence="14">
        <name>Mn(2+)</name>
        <dbReference type="ChEBI" id="CHEBI:29035"/>
    </cofactor>
</comment>
<keyword evidence="10 14" id="KW-0238">DNA-binding</keyword>
<dbReference type="Pfam" id="PF01867">
    <property type="entry name" value="Cas_Cas1"/>
    <property type="match status" value="1"/>
</dbReference>
<feature type="binding site" evidence="14">
    <location>
        <position position="355"/>
    </location>
    <ligand>
        <name>Mn(2+)</name>
        <dbReference type="ChEBI" id="CHEBI:29035"/>
    </ligand>
</feature>
<keyword evidence="1 14" id="KW-0540">Nuclease</keyword>
<dbReference type="AlphaFoldDB" id="A0A3Q9UIY2"/>
<dbReference type="Proteomes" id="UP000285875">
    <property type="component" value="Chromosome"/>
</dbReference>
<dbReference type="GO" id="GO:0046872">
    <property type="term" value="F:metal ion binding"/>
    <property type="evidence" value="ECO:0007669"/>
    <property type="project" value="UniProtKB-UniRule"/>
</dbReference>
<evidence type="ECO:0000256" key="13">
    <source>
        <dbReference type="ARBA" id="ARBA00038592"/>
    </source>
</evidence>
<feature type="binding site" evidence="14">
    <location>
        <position position="426"/>
    </location>
    <ligand>
        <name>Mn(2+)</name>
        <dbReference type="ChEBI" id="CHEBI:29035"/>
    </ligand>
</feature>
<keyword evidence="6 14" id="KW-0460">Magnesium</keyword>
<dbReference type="GO" id="GO:0051536">
    <property type="term" value="F:iron-sulfur cluster binding"/>
    <property type="evidence" value="ECO:0007669"/>
    <property type="project" value="UniProtKB-KW"/>
</dbReference>
<comment type="subunit">
    <text evidence="13 14">Homodimer, forms a heterotetramer with a Cas2 homodimer.</text>
</comment>
<dbReference type="GO" id="GO:0004519">
    <property type="term" value="F:endonuclease activity"/>
    <property type="evidence" value="ECO:0007669"/>
    <property type="project" value="UniProtKB-UniRule"/>
</dbReference>
<dbReference type="InterPro" id="IPR022765">
    <property type="entry name" value="Dna2/Cas4_DUF83"/>
</dbReference>
<dbReference type="InterPro" id="IPR013343">
    <property type="entry name" value="CRISPR-assoc_prot_Cas4"/>
</dbReference>
<keyword evidence="9 14" id="KW-0051">Antiviral defense</keyword>